<dbReference type="RefSeq" id="WP_344813440.1">
    <property type="nucleotide sequence ID" value="NZ_BAAAYX010000013.1"/>
</dbReference>
<feature type="domain" description="SAF" evidence="3">
    <location>
        <begin position="68"/>
        <end position="130"/>
    </location>
</feature>
<evidence type="ECO:0000256" key="1">
    <source>
        <dbReference type="SAM" id="MobiDB-lite"/>
    </source>
</evidence>
<dbReference type="SMART" id="SM00858">
    <property type="entry name" value="SAF"/>
    <property type="match status" value="1"/>
</dbReference>
<dbReference type="EMBL" id="BAAAYX010000013">
    <property type="protein sequence ID" value="GAA3711185.1"/>
    <property type="molecule type" value="Genomic_DNA"/>
</dbReference>
<protein>
    <recommendedName>
        <fullName evidence="3">SAF domain-containing protein</fullName>
    </recommendedName>
</protein>
<keyword evidence="2" id="KW-1133">Transmembrane helix</keyword>
<evidence type="ECO:0000259" key="3">
    <source>
        <dbReference type="SMART" id="SM00858"/>
    </source>
</evidence>
<keyword evidence="5" id="KW-1185">Reference proteome</keyword>
<evidence type="ECO:0000313" key="4">
    <source>
        <dbReference type="EMBL" id="GAA3711185.1"/>
    </source>
</evidence>
<dbReference type="InterPro" id="IPR013974">
    <property type="entry name" value="SAF"/>
</dbReference>
<dbReference type="Pfam" id="PF08666">
    <property type="entry name" value="SAF"/>
    <property type="match status" value="1"/>
</dbReference>
<dbReference type="Proteomes" id="UP001500051">
    <property type="component" value="Unassembled WGS sequence"/>
</dbReference>
<organism evidence="4 5">
    <name type="scientific">Microlunatus aurantiacus</name>
    <dbReference type="NCBI Taxonomy" id="446786"/>
    <lineage>
        <taxon>Bacteria</taxon>
        <taxon>Bacillati</taxon>
        <taxon>Actinomycetota</taxon>
        <taxon>Actinomycetes</taxon>
        <taxon>Propionibacteriales</taxon>
        <taxon>Propionibacteriaceae</taxon>
        <taxon>Microlunatus</taxon>
    </lineage>
</organism>
<name>A0ABP7DYR7_9ACTN</name>
<accession>A0ABP7DYR7</accession>
<keyword evidence="2" id="KW-0472">Membrane</keyword>
<evidence type="ECO:0000256" key="2">
    <source>
        <dbReference type="SAM" id="Phobius"/>
    </source>
</evidence>
<evidence type="ECO:0000313" key="5">
    <source>
        <dbReference type="Proteomes" id="UP001500051"/>
    </source>
</evidence>
<dbReference type="CDD" id="cd11614">
    <property type="entry name" value="SAF_CpaB_FlgA_like"/>
    <property type="match status" value="1"/>
</dbReference>
<gene>
    <name evidence="4" type="ORF">GCM10022204_32380</name>
</gene>
<dbReference type="Gene3D" id="3.90.1210.10">
    <property type="entry name" value="Antifreeze-like/N-acetylneuraminic acid synthase C-terminal domain"/>
    <property type="match status" value="1"/>
</dbReference>
<keyword evidence="2" id="KW-0812">Transmembrane</keyword>
<proteinExistence type="predicted"/>
<reference evidence="5" key="1">
    <citation type="journal article" date="2019" name="Int. J. Syst. Evol. Microbiol.">
        <title>The Global Catalogue of Microorganisms (GCM) 10K type strain sequencing project: providing services to taxonomists for standard genome sequencing and annotation.</title>
        <authorList>
            <consortium name="The Broad Institute Genomics Platform"/>
            <consortium name="The Broad Institute Genome Sequencing Center for Infectious Disease"/>
            <person name="Wu L."/>
            <person name="Ma J."/>
        </authorList>
    </citation>
    <scope>NUCLEOTIDE SEQUENCE [LARGE SCALE GENOMIC DNA]</scope>
    <source>
        <strain evidence="5">JCM 16548</strain>
    </source>
</reference>
<feature type="region of interest" description="Disordered" evidence="1">
    <location>
        <begin position="1"/>
        <end position="27"/>
    </location>
</feature>
<comment type="caution">
    <text evidence="4">The sequence shown here is derived from an EMBL/GenBank/DDBJ whole genome shotgun (WGS) entry which is preliminary data.</text>
</comment>
<feature type="transmembrane region" description="Helical" evidence="2">
    <location>
        <begin position="43"/>
        <end position="61"/>
    </location>
</feature>
<sequence length="226" mass="22957">MRSRHPRVTPPGRGGPTRGSSRRATPRSWAVDFRRALRRHRRILAVLATLAAVLAGLTALAPPRPDTVAVVTAARTLSGGATVRAEDLDRTQLPPGAVPDGAWTAPDDVIGQTLAGPVPAGQVLTATALLRHRATRGGTVVAPLPLADDRVSGLLQAGDQVDVLAADTQSGKTRVVASAVRVVTGAIAATGDVSGTGGLVLVEVPPATATALAAAASTSVLSVVWR</sequence>